<gene>
    <name evidence="1" type="ORF">GGR93_003634</name>
</gene>
<dbReference type="AlphaFoldDB" id="A0A7W6MB64"/>
<keyword evidence="2" id="KW-1185">Reference proteome</keyword>
<reference evidence="1 2" key="1">
    <citation type="submission" date="2020-08" db="EMBL/GenBank/DDBJ databases">
        <title>Genomic Encyclopedia of Type Strains, Phase IV (KMG-IV): sequencing the most valuable type-strain genomes for metagenomic binning, comparative biology and taxonomic classification.</title>
        <authorList>
            <person name="Goeker M."/>
        </authorList>
    </citation>
    <scope>NUCLEOTIDE SEQUENCE [LARGE SCALE GENOMIC DNA]</scope>
    <source>
        <strain evidence="1 2">DSM 101015</strain>
    </source>
</reference>
<comment type="caution">
    <text evidence="1">The sequence shown here is derived from an EMBL/GenBank/DDBJ whole genome shotgun (WGS) entry which is preliminary data.</text>
</comment>
<name>A0A7W6MB64_9RHOB</name>
<dbReference type="Proteomes" id="UP000565745">
    <property type="component" value="Unassembled WGS sequence"/>
</dbReference>
<dbReference type="EMBL" id="JACIFU010000006">
    <property type="protein sequence ID" value="MBB4175826.1"/>
    <property type="molecule type" value="Genomic_DNA"/>
</dbReference>
<accession>A0A7W6MB64</accession>
<evidence type="ECO:0000313" key="1">
    <source>
        <dbReference type="EMBL" id="MBB4175826.1"/>
    </source>
</evidence>
<protein>
    <submittedName>
        <fullName evidence="1">Uncharacterized protein</fullName>
    </submittedName>
</protein>
<dbReference type="RefSeq" id="WP_025054270.1">
    <property type="nucleotide sequence ID" value="NZ_JACIFU010000006.1"/>
</dbReference>
<sequence>MPKDDAKSPDDITKELKDILAMAKKGPFFAVALGKEDPAFLVDKVKKPDVLAQKAKTEAKSSKLTYGNLEFEKGALTLYCQVNPPGNMMRSLKAYFKKYKVGAKFRFVLPDGTVEDDGADDGTGEIVKSFGRLIDGARQAANGDAARLKQIDGLQHLFDRAMESDPPDVDGAKKLIAAARKFAFTADDTGEGSEIKKTLVKSNTNWGKAVAAARSEVTKLESKVKTDCADLPGATRLDGAFKTLLSALDSLEKALAGPLTAGTATDDAKVHELARKKAMGAVDQVEKVLGSSPMFKSLDDNPFVKVQASRLLTGTLASIKKDLAA</sequence>
<evidence type="ECO:0000313" key="2">
    <source>
        <dbReference type="Proteomes" id="UP000565745"/>
    </source>
</evidence>
<organism evidence="1 2">
    <name type="scientific">Sulfitobacter noctilucicola</name>
    <dbReference type="NCBI Taxonomy" id="1342301"/>
    <lineage>
        <taxon>Bacteria</taxon>
        <taxon>Pseudomonadati</taxon>
        <taxon>Pseudomonadota</taxon>
        <taxon>Alphaproteobacteria</taxon>
        <taxon>Rhodobacterales</taxon>
        <taxon>Roseobacteraceae</taxon>
        <taxon>Sulfitobacter</taxon>
    </lineage>
</organism>
<proteinExistence type="predicted"/>